<keyword evidence="2" id="KW-1185">Reference proteome</keyword>
<gene>
    <name evidence="1" type="ORF">HUJ06_012203</name>
</gene>
<protein>
    <submittedName>
        <fullName evidence="1">Uncharacterized protein</fullName>
    </submittedName>
</protein>
<reference evidence="1 2" key="1">
    <citation type="journal article" date="2020" name="Mol. Biol. Evol.">
        <title>Distinct Expression and Methylation Patterns for Genes with Different Fates following a Single Whole-Genome Duplication in Flowering Plants.</title>
        <authorList>
            <person name="Shi T."/>
            <person name="Rahmani R.S."/>
            <person name="Gugger P.F."/>
            <person name="Wang M."/>
            <person name="Li H."/>
            <person name="Zhang Y."/>
            <person name="Li Z."/>
            <person name="Wang Q."/>
            <person name="Van de Peer Y."/>
            <person name="Marchal K."/>
            <person name="Chen J."/>
        </authorList>
    </citation>
    <scope>NUCLEOTIDE SEQUENCE [LARGE SCALE GENOMIC DNA]</scope>
    <source>
        <tissue evidence="1">Leaf</tissue>
    </source>
</reference>
<sequence length="65" mass="7552">MLLPGHPPLRIYDLIASVSYFHDQGYKNLHQYRNDQVTMNMMALELVLCHYTIIAPKIQIAVHNT</sequence>
<evidence type="ECO:0000313" key="2">
    <source>
        <dbReference type="Proteomes" id="UP000607653"/>
    </source>
</evidence>
<accession>A0A822YLE6</accession>
<name>A0A822YLE6_NELNU</name>
<comment type="caution">
    <text evidence="1">The sequence shown here is derived from an EMBL/GenBank/DDBJ whole genome shotgun (WGS) entry which is preliminary data.</text>
</comment>
<dbReference type="EMBL" id="DUZY01000003">
    <property type="protein sequence ID" value="DAD33352.1"/>
    <property type="molecule type" value="Genomic_DNA"/>
</dbReference>
<dbReference type="Proteomes" id="UP000607653">
    <property type="component" value="Unassembled WGS sequence"/>
</dbReference>
<organism evidence="1 2">
    <name type="scientific">Nelumbo nucifera</name>
    <name type="common">Sacred lotus</name>
    <dbReference type="NCBI Taxonomy" id="4432"/>
    <lineage>
        <taxon>Eukaryota</taxon>
        <taxon>Viridiplantae</taxon>
        <taxon>Streptophyta</taxon>
        <taxon>Embryophyta</taxon>
        <taxon>Tracheophyta</taxon>
        <taxon>Spermatophyta</taxon>
        <taxon>Magnoliopsida</taxon>
        <taxon>Proteales</taxon>
        <taxon>Nelumbonaceae</taxon>
        <taxon>Nelumbo</taxon>
    </lineage>
</organism>
<evidence type="ECO:0000313" key="1">
    <source>
        <dbReference type="EMBL" id="DAD33352.1"/>
    </source>
</evidence>
<dbReference type="AlphaFoldDB" id="A0A822YLE6"/>
<proteinExistence type="predicted"/>